<keyword evidence="3" id="KW-1185">Reference proteome</keyword>
<keyword evidence="1" id="KW-1133">Transmembrane helix</keyword>
<evidence type="ECO:0008006" key="4">
    <source>
        <dbReference type="Google" id="ProtNLM"/>
    </source>
</evidence>
<feature type="transmembrane region" description="Helical" evidence="1">
    <location>
        <begin position="7"/>
        <end position="28"/>
    </location>
</feature>
<sequence>MKKAKRYVYLNLVFGIIWLSAGFFKVGFNGQDNWFGYIWFVLAAFYLGVFIYQILKLKNKN</sequence>
<protein>
    <recommendedName>
        <fullName evidence="4">2TM domain-containing protein</fullName>
    </recommendedName>
</protein>
<organism evidence="2 3">
    <name type="scientific">Psychroflexus longus</name>
    <dbReference type="NCBI Taxonomy" id="2873596"/>
    <lineage>
        <taxon>Bacteria</taxon>
        <taxon>Pseudomonadati</taxon>
        <taxon>Bacteroidota</taxon>
        <taxon>Flavobacteriia</taxon>
        <taxon>Flavobacteriales</taxon>
        <taxon>Flavobacteriaceae</taxon>
        <taxon>Psychroflexus</taxon>
    </lineage>
</organism>
<dbReference type="EMBL" id="JAIQZE010000008">
    <property type="protein sequence ID" value="MBZ9779007.1"/>
    <property type="molecule type" value="Genomic_DNA"/>
</dbReference>
<name>A0ABS7XJ55_9FLAO</name>
<dbReference type="RefSeq" id="WP_224461355.1">
    <property type="nucleotide sequence ID" value="NZ_JAIQZE010000008.1"/>
</dbReference>
<proteinExistence type="predicted"/>
<keyword evidence="1" id="KW-0472">Membrane</keyword>
<evidence type="ECO:0000313" key="2">
    <source>
        <dbReference type="EMBL" id="MBZ9779007.1"/>
    </source>
</evidence>
<reference evidence="3" key="1">
    <citation type="submission" date="2023-07" db="EMBL/GenBank/DDBJ databases">
        <title>Novel species isolated from saline lakes on Tibetan Plateau.</title>
        <authorList>
            <person name="Lu H."/>
        </authorList>
    </citation>
    <scope>NUCLEOTIDE SEQUENCE [LARGE SCALE GENOMIC DNA]</scope>
    <source>
        <strain evidence="3">CAK8W</strain>
    </source>
</reference>
<dbReference type="Proteomes" id="UP001199314">
    <property type="component" value="Unassembled WGS sequence"/>
</dbReference>
<evidence type="ECO:0000313" key="3">
    <source>
        <dbReference type="Proteomes" id="UP001199314"/>
    </source>
</evidence>
<gene>
    <name evidence="2" type="ORF">LB452_08735</name>
</gene>
<evidence type="ECO:0000256" key="1">
    <source>
        <dbReference type="SAM" id="Phobius"/>
    </source>
</evidence>
<feature type="transmembrane region" description="Helical" evidence="1">
    <location>
        <begin position="34"/>
        <end position="55"/>
    </location>
</feature>
<comment type="caution">
    <text evidence="2">The sequence shown here is derived from an EMBL/GenBank/DDBJ whole genome shotgun (WGS) entry which is preliminary data.</text>
</comment>
<keyword evidence="1" id="KW-0812">Transmembrane</keyword>
<accession>A0ABS7XJ55</accession>